<dbReference type="GO" id="GO:0016301">
    <property type="term" value="F:kinase activity"/>
    <property type="evidence" value="ECO:0007669"/>
    <property type="project" value="UniProtKB-KW"/>
</dbReference>
<evidence type="ECO:0000256" key="3">
    <source>
        <dbReference type="ARBA" id="ARBA00022741"/>
    </source>
</evidence>
<comment type="similarity">
    <text evidence="1">Belongs to the carbohydrate kinase PfkB family.</text>
</comment>
<dbReference type="InterPro" id="IPR011611">
    <property type="entry name" value="PfkB_dom"/>
</dbReference>
<dbReference type="InterPro" id="IPR029056">
    <property type="entry name" value="Ribokinase-like"/>
</dbReference>
<gene>
    <name evidence="7" type="ORF">K1720_04305</name>
</gene>
<dbReference type="KEGG" id="thei:K1720_04305"/>
<dbReference type="CDD" id="cd01166">
    <property type="entry name" value="KdgK"/>
    <property type="match status" value="1"/>
</dbReference>
<feature type="domain" description="Carbohydrate kinase PfkB" evidence="6">
    <location>
        <begin position="1"/>
        <end position="276"/>
    </location>
</feature>
<dbReference type="EMBL" id="CP080572">
    <property type="protein sequence ID" value="USH00669.1"/>
    <property type="molecule type" value="Genomic_DNA"/>
</dbReference>
<evidence type="ECO:0000256" key="1">
    <source>
        <dbReference type="ARBA" id="ARBA00010688"/>
    </source>
</evidence>
<dbReference type="AlphaFoldDB" id="A0A9E7SD13"/>
<dbReference type="Proteomes" id="UP001056425">
    <property type="component" value="Chromosome"/>
</dbReference>
<accession>A0A9E7SD13</accession>
<evidence type="ECO:0000259" key="6">
    <source>
        <dbReference type="Pfam" id="PF00294"/>
    </source>
</evidence>
<evidence type="ECO:0000313" key="7">
    <source>
        <dbReference type="EMBL" id="USH00669.1"/>
    </source>
</evidence>
<dbReference type="PANTHER" id="PTHR43085:SF1">
    <property type="entry name" value="PSEUDOURIDINE KINASE-RELATED"/>
    <property type="match status" value="1"/>
</dbReference>
<dbReference type="GeneID" id="72777540"/>
<dbReference type="Gene3D" id="3.40.1190.20">
    <property type="match status" value="1"/>
</dbReference>
<name>A0A9E7SD13_9EURY</name>
<keyword evidence="4 7" id="KW-0418">Kinase</keyword>
<sequence length="290" mass="32087">MTDILALGEALVDLKLINNQISMHAGGSVLNFSYYAEQAGTKVKFIGTIGNDFLADHIESELRYLNSNIKPLRIGQNTTLVLIKEAGKDFIIYRGADRFLTYDTIERNWKKADIVHTSAFALSLKPASEAILKALKKAKEEGVLISIDPNYRKEIWKKWNAKKENLLQALAMADYVKPSFEDAKELFGVKTPEEALKAFKNAGAKNIILSMGERGVIALTEDNEVIKVPAKKTNIVELTGAGDSLFGTVMANIAKGYSLNEAIQEGINVATQVIKNPKNLVRITQNFKQK</sequence>
<evidence type="ECO:0000256" key="4">
    <source>
        <dbReference type="ARBA" id="ARBA00022777"/>
    </source>
</evidence>
<evidence type="ECO:0000313" key="8">
    <source>
        <dbReference type="Proteomes" id="UP001056425"/>
    </source>
</evidence>
<organism evidence="7 8">
    <name type="scientific">Thermococcus argininiproducens</name>
    <dbReference type="NCBI Taxonomy" id="2866384"/>
    <lineage>
        <taxon>Archaea</taxon>
        <taxon>Methanobacteriati</taxon>
        <taxon>Methanobacteriota</taxon>
        <taxon>Thermococci</taxon>
        <taxon>Thermococcales</taxon>
        <taxon>Thermococcaceae</taxon>
        <taxon>Thermococcus</taxon>
    </lineage>
</organism>
<proteinExistence type="inferred from homology"/>
<dbReference type="Pfam" id="PF00294">
    <property type="entry name" value="PfkB"/>
    <property type="match status" value="1"/>
</dbReference>
<dbReference type="SUPFAM" id="SSF53613">
    <property type="entry name" value="Ribokinase-like"/>
    <property type="match status" value="1"/>
</dbReference>
<keyword evidence="5" id="KW-0067">ATP-binding</keyword>
<keyword evidence="3" id="KW-0547">Nucleotide-binding</keyword>
<evidence type="ECO:0000256" key="2">
    <source>
        <dbReference type="ARBA" id="ARBA00022679"/>
    </source>
</evidence>
<reference evidence="7 8" key="1">
    <citation type="submission" date="2021-08" db="EMBL/GenBank/DDBJ databases">
        <title>Thermococcus onnuriiensis IOH2.</title>
        <authorList>
            <person name="Park Y.-J."/>
        </authorList>
    </citation>
    <scope>NUCLEOTIDE SEQUENCE [LARGE SCALE GENOMIC DNA]</scope>
    <source>
        <strain evidence="7 8">IOH2</strain>
    </source>
</reference>
<keyword evidence="2" id="KW-0808">Transferase</keyword>
<dbReference type="GO" id="GO:0005524">
    <property type="term" value="F:ATP binding"/>
    <property type="evidence" value="ECO:0007669"/>
    <property type="project" value="UniProtKB-KW"/>
</dbReference>
<dbReference type="PANTHER" id="PTHR43085">
    <property type="entry name" value="HEXOKINASE FAMILY MEMBER"/>
    <property type="match status" value="1"/>
</dbReference>
<protein>
    <submittedName>
        <fullName evidence="7">Sugar kinase</fullName>
    </submittedName>
</protein>
<keyword evidence="8" id="KW-1185">Reference proteome</keyword>
<evidence type="ECO:0000256" key="5">
    <source>
        <dbReference type="ARBA" id="ARBA00022840"/>
    </source>
</evidence>
<dbReference type="RefSeq" id="WP_251950204.1">
    <property type="nucleotide sequence ID" value="NZ_CP080572.1"/>
</dbReference>
<dbReference type="InterPro" id="IPR050306">
    <property type="entry name" value="PfkB_Carbo_kinase"/>
</dbReference>